<feature type="domain" description="C2H2-type" evidence="3">
    <location>
        <begin position="378"/>
        <end position="405"/>
    </location>
</feature>
<dbReference type="EMBL" id="CAJHNH020000252">
    <property type="protein sequence ID" value="CAG5116420.1"/>
    <property type="molecule type" value="Genomic_DNA"/>
</dbReference>
<evidence type="ECO:0000259" key="3">
    <source>
        <dbReference type="PROSITE" id="PS50157"/>
    </source>
</evidence>
<feature type="region of interest" description="Disordered" evidence="2">
    <location>
        <begin position="484"/>
        <end position="538"/>
    </location>
</feature>
<feature type="compositionally biased region" description="Polar residues" evidence="2">
    <location>
        <begin position="575"/>
        <end position="612"/>
    </location>
</feature>
<dbReference type="GO" id="GO:0008270">
    <property type="term" value="F:zinc ion binding"/>
    <property type="evidence" value="ECO:0007669"/>
    <property type="project" value="UniProtKB-KW"/>
</dbReference>
<dbReference type="PROSITE" id="PS00028">
    <property type="entry name" value="ZINC_FINGER_C2H2_1"/>
    <property type="match status" value="3"/>
</dbReference>
<accession>A0A8S3YN57</accession>
<protein>
    <recommendedName>
        <fullName evidence="3">C2H2-type domain-containing protein</fullName>
    </recommendedName>
</protein>
<dbReference type="PROSITE" id="PS50157">
    <property type="entry name" value="ZINC_FINGER_C2H2_2"/>
    <property type="match status" value="1"/>
</dbReference>
<organism evidence="4 5">
    <name type="scientific">Candidula unifasciata</name>
    <dbReference type="NCBI Taxonomy" id="100452"/>
    <lineage>
        <taxon>Eukaryota</taxon>
        <taxon>Metazoa</taxon>
        <taxon>Spiralia</taxon>
        <taxon>Lophotrochozoa</taxon>
        <taxon>Mollusca</taxon>
        <taxon>Gastropoda</taxon>
        <taxon>Heterobranchia</taxon>
        <taxon>Euthyneura</taxon>
        <taxon>Panpulmonata</taxon>
        <taxon>Eupulmonata</taxon>
        <taxon>Stylommatophora</taxon>
        <taxon>Helicina</taxon>
        <taxon>Helicoidea</taxon>
        <taxon>Geomitridae</taxon>
        <taxon>Candidula</taxon>
    </lineage>
</organism>
<keyword evidence="1" id="KW-0479">Metal-binding</keyword>
<feature type="compositionally biased region" description="Low complexity" evidence="2">
    <location>
        <begin position="484"/>
        <end position="499"/>
    </location>
</feature>
<sequence>QSLLDKLPSSIVQCGVNKQGLPSGHYLQRLERSVDRILPHGQPQLHDPHCIQQTHLPVHRIKMGTLPIPHDTQGEGKHDLALSESQSLLLEPHDSRTSSRLSHSPIIYSQILIDSPPQQQQQRQPTLAPPQNSRKLAQSPSTWTNQVTSPEVKEHQFDPAGAASPAVQQQPSSLGLDPKQQVLVCPPASFASVMTHPEKSPSPEDDDGQNFAISKHEPIQNIIGSHSPTDILYLICRLCRQTYGSPYGFRKHFRNQHGFEPKADHTIVQTISATKTAMAHTEHSHLLDETSLYPTYKREKPIDNSESSKSQSADTAATRSGPINNPEMPEDCKEHIKKEMDTKCLECPECGQTFQLNDFGSYKRHCRQHNLHRSYGPFACHDCRKSFAEPQLLREHLLTHSSVTSSLCGICHIFFSSPDHLAEHLHVAHGHTQGSEEGVKSSPHPYGPESNRLMDHTQTSELGNQSSLPVKKYEFSSCQSETVSASSTSTSPSSTKFSSLQPPTQELRLSRSSASHCLPTSKHHQWNKPSPVDPHMFTVHTPKDLEVKKLPADGIVTTASPDSSYDDAKLHVDSQPASSTSQRSTVSTEAPTINENDTVNSDSQEPSNNSPHNGDKESASNSSHNGDKESASNSSDNDSKESTVSFPSKTDESSNSFNSLSVTVKAANSSSSSELDEANSFYRHKKYGRHWKRHSVSDGDGEPSTKSPKLDGVSLVHRQSPFAVSSTNNSVVTVQDCQSSSPSMEEPSPKLNRPDEDKGMKAFENQFYEDQLHKLGRKQKNDKTVNSSDHKNDIVKVGGTIVRDFKWDRQTRSQAGKSSNMATRLP</sequence>
<dbReference type="OrthoDB" id="6102286at2759"/>
<gene>
    <name evidence="4" type="ORF">CUNI_LOCUS1978</name>
</gene>
<feature type="region of interest" description="Disordered" evidence="2">
    <location>
        <begin position="429"/>
        <end position="454"/>
    </location>
</feature>
<dbReference type="SUPFAM" id="SSF57667">
    <property type="entry name" value="beta-beta-alpha zinc fingers"/>
    <property type="match status" value="1"/>
</dbReference>
<dbReference type="Pfam" id="PF00096">
    <property type="entry name" value="zf-C2H2"/>
    <property type="match status" value="1"/>
</dbReference>
<name>A0A8S3YN57_9EUPU</name>
<dbReference type="InterPro" id="IPR036236">
    <property type="entry name" value="Znf_C2H2_sf"/>
</dbReference>
<feature type="compositionally biased region" description="Low complexity" evidence="2">
    <location>
        <begin position="116"/>
        <end position="131"/>
    </location>
</feature>
<feature type="compositionally biased region" description="Polar residues" evidence="2">
    <location>
        <begin position="132"/>
        <end position="149"/>
    </location>
</feature>
<proteinExistence type="predicted"/>
<dbReference type="InterPro" id="IPR013087">
    <property type="entry name" value="Znf_C2H2_type"/>
</dbReference>
<keyword evidence="1" id="KW-0863">Zinc-finger</keyword>
<evidence type="ECO:0000256" key="1">
    <source>
        <dbReference type="PROSITE-ProRule" id="PRU00042"/>
    </source>
</evidence>
<feature type="region of interest" description="Disordered" evidence="2">
    <location>
        <begin position="192"/>
        <end position="211"/>
    </location>
</feature>
<feature type="compositionally biased region" description="Low complexity" evidence="2">
    <location>
        <begin position="724"/>
        <end position="746"/>
    </location>
</feature>
<feature type="non-terminal residue" evidence="4">
    <location>
        <position position="1"/>
    </location>
</feature>
<feature type="region of interest" description="Disordered" evidence="2">
    <location>
        <begin position="279"/>
        <end position="330"/>
    </location>
</feature>
<evidence type="ECO:0000256" key="2">
    <source>
        <dbReference type="SAM" id="MobiDB-lite"/>
    </source>
</evidence>
<dbReference type="Proteomes" id="UP000678393">
    <property type="component" value="Unassembled WGS sequence"/>
</dbReference>
<feature type="compositionally biased region" description="Polar residues" evidence="2">
    <location>
        <begin position="631"/>
        <end position="668"/>
    </location>
</feature>
<dbReference type="Gene3D" id="3.30.160.60">
    <property type="entry name" value="Classic Zinc Finger"/>
    <property type="match status" value="1"/>
</dbReference>
<feature type="compositionally biased region" description="Basic residues" evidence="2">
    <location>
        <begin position="682"/>
        <end position="694"/>
    </location>
</feature>
<reference evidence="4" key="1">
    <citation type="submission" date="2021-04" db="EMBL/GenBank/DDBJ databases">
        <authorList>
            <consortium name="Molecular Ecology Group"/>
        </authorList>
    </citation>
    <scope>NUCLEOTIDE SEQUENCE</scope>
</reference>
<keyword evidence="1" id="KW-0862">Zinc</keyword>
<feature type="compositionally biased region" description="Polar residues" evidence="2">
    <location>
        <begin position="304"/>
        <end position="323"/>
    </location>
</feature>
<keyword evidence="5" id="KW-1185">Reference proteome</keyword>
<feature type="region of interest" description="Disordered" evidence="2">
    <location>
        <begin position="558"/>
        <end position="757"/>
    </location>
</feature>
<evidence type="ECO:0000313" key="4">
    <source>
        <dbReference type="EMBL" id="CAG5116420.1"/>
    </source>
</evidence>
<dbReference type="AlphaFoldDB" id="A0A8S3YN57"/>
<feature type="region of interest" description="Disordered" evidence="2">
    <location>
        <begin position="116"/>
        <end position="174"/>
    </location>
</feature>
<dbReference type="SMART" id="SM00355">
    <property type="entry name" value="ZnF_C2H2"/>
    <property type="match status" value="4"/>
</dbReference>
<comment type="caution">
    <text evidence="4">The sequence shown here is derived from an EMBL/GenBank/DDBJ whole genome shotgun (WGS) entry which is preliminary data.</text>
</comment>
<evidence type="ECO:0000313" key="5">
    <source>
        <dbReference type="Proteomes" id="UP000678393"/>
    </source>
</evidence>